<dbReference type="AlphaFoldDB" id="A0A1M6JHA2"/>
<protein>
    <submittedName>
        <fullName evidence="3">Helicase conserved C-terminal domain-containing protein</fullName>
    </submittedName>
</protein>
<gene>
    <name evidence="3" type="ORF">SAMN02745219_02618</name>
</gene>
<dbReference type="OrthoDB" id="9802848at2"/>
<dbReference type="Gene3D" id="3.40.50.300">
    <property type="entry name" value="P-loop containing nucleotide triphosphate hydrolases"/>
    <property type="match status" value="2"/>
</dbReference>
<accession>A0A1M6JHA2</accession>
<reference evidence="4" key="1">
    <citation type="submission" date="2016-11" db="EMBL/GenBank/DDBJ databases">
        <authorList>
            <person name="Varghese N."/>
            <person name="Submissions S."/>
        </authorList>
    </citation>
    <scope>NUCLEOTIDE SEQUENCE [LARGE SCALE GENOMIC DNA]</scope>
    <source>
        <strain evidence="4">DSM 16057</strain>
    </source>
</reference>
<dbReference type="GO" id="GO:0061749">
    <property type="term" value="F:forked DNA-dependent helicase activity"/>
    <property type="evidence" value="ECO:0007669"/>
    <property type="project" value="TreeGrafter"/>
</dbReference>
<name>A0A1M6JHA2_9FIRM</name>
<dbReference type="SUPFAM" id="SSF52540">
    <property type="entry name" value="P-loop containing nucleoside triphosphate hydrolases"/>
    <property type="match status" value="1"/>
</dbReference>
<feature type="domain" description="Helicase C-terminal" evidence="2">
    <location>
        <begin position="239"/>
        <end position="392"/>
    </location>
</feature>
<evidence type="ECO:0000313" key="4">
    <source>
        <dbReference type="Proteomes" id="UP000184529"/>
    </source>
</evidence>
<evidence type="ECO:0000259" key="1">
    <source>
        <dbReference type="PROSITE" id="PS51192"/>
    </source>
</evidence>
<dbReference type="InterPro" id="IPR050742">
    <property type="entry name" value="Helicase_Restrict-Modif_Enz"/>
</dbReference>
<dbReference type="InterPro" id="IPR027417">
    <property type="entry name" value="P-loop_NTPase"/>
</dbReference>
<sequence length="581" mass="63674">MFELRPYQKECLEKIDAAKERGVYRPLVVWPCGAGKTCLFSSVIKSLFESNPASRALVLAHRDELIQQARDKLLTVWPGAAPLVGVVKAEQNDVASKITVASVQSLYQTARLEAYLRHGMPELTVTDEAHHAAGGRTYRRIYETLSLLPGQDTGGRMHLGVTATPDRLDKIGLKHVFDEVIHALTIGFMIESGYLVPVRGVLVNVGFDLDGAAVNSETGDFSDSSLARVMESPAVVEAIARAWVEKGENRKTVAFAPSVRMAGELAEALRGMGVAAAFVSGDTPEHERRELLRQFSDGEIRVLANCMVLTEGFDCPDIECILMARPTKSRALYQQAVGRGLRPAPWAGKADCLVLDVVGNSLKHKLVTVASLEGKEPGAAPETSERASEESGLKSRQMTLYAGTEKVVGLITGFGWLKMREDLFALYASDRNVAVLVRKKGDTWQALAKDFNVEGMAGVQVLSEGPDRGYVFGAAENYAAVVGDSNLLREDREWRNRPPSEAQVSFLERMAARRGLRDFVPPATRGEASDLITKWRLEELLAPPTEKQVYALKRAGLWEPGLTKIEASRRIVRLKKTAASF</sequence>
<dbReference type="InterPro" id="IPR006935">
    <property type="entry name" value="Helicase/UvrB_N"/>
</dbReference>
<dbReference type="GO" id="GO:0016787">
    <property type="term" value="F:hydrolase activity"/>
    <property type="evidence" value="ECO:0007669"/>
    <property type="project" value="InterPro"/>
</dbReference>
<evidence type="ECO:0000259" key="2">
    <source>
        <dbReference type="PROSITE" id="PS51194"/>
    </source>
</evidence>
<keyword evidence="3" id="KW-0547">Nucleotide-binding</keyword>
<organism evidence="3 4">
    <name type="scientific">Desulfofundulus thermosubterraneus DSM 16057</name>
    <dbReference type="NCBI Taxonomy" id="1121432"/>
    <lineage>
        <taxon>Bacteria</taxon>
        <taxon>Bacillati</taxon>
        <taxon>Bacillota</taxon>
        <taxon>Clostridia</taxon>
        <taxon>Eubacteriales</taxon>
        <taxon>Peptococcaceae</taxon>
        <taxon>Desulfofundulus</taxon>
    </lineage>
</organism>
<dbReference type="GO" id="GO:0005524">
    <property type="term" value="F:ATP binding"/>
    <property type="evidence" value="ECO:0007669"/>
    <property type="project" value="InterPro"/>
</dbReference>
<keyword evidence="3" id="KW-0067">ATP-binding</keyword>
<keyword evidence="3" id="KW-0347">Helicase</keyword>
<dbReference type="InterPro" id="IPR001650">
    <property type="entry name" value="Helicase_C-like"/>
</dbReference>
<dbReference type="PROSITE" id="PS51192">
    <property type="entry name" value="HELICASE_ATP_BIND_1"/>
    <property type="match status" value="1"/>
</dbReference>
<dbReference type="STRING" id="1121432.SAMN02745219_02618"/>
<dbReference type="Pfam" id="PF00271">
    <property type="entry name" value="Helicase_C"/>
    <property type="match status" value="1"/>
</dbReference>
<proteinExistence type="predicted"/>
<dbReference type="InterPro" id="IPR014001">
    <property type="entry name" value="Helicase_ATP-bd"/>
</dbReference>
<dbReference type="GO" id="GO:0036121">
    <property type="term" value="F:double-stranded DNA helicase activity"/>
    <property type="evidence" value="ECO:0007669"/>
    <property type="project" value="TreeGrafter"/>
</dbReference>
<dbReference type="EMBL" id="FQZM01000035">
    <property type="protein sequence ID" value="SHJ46056.1"/>
    <property type="molecule type" value="Genomic_DNA"/>
</dbReference>
<dbReference type="Proteomes" id="UP000184529">
    <property type="component" value="Unassembled WGS sequence"/>
</dbReference>
<dbReference type="RefSeq" id="WP_072870241.1">
    <property type="nucleotide sequence ID" value="NZ_FQZM01000035.1"/>
</dbReference>
<dbReference type="PROSITE" id="PS51194">
    <property type="entry name" value="HELICASE_CTER"/>
    <property type="match status" value="1"/>
</dbReference>
<dbReference type="SMART" id="SM00490">
    <property type="entry name" value="HELICc"/>
    <property type="match status" value="1"/>
</dbReference>
<dbReference type="GO" id="GO:0000403">
    <property type="term" value="F:Y-form DNA binding"/>
    <property type="evidence" value="ECO:0007669"/>
    <property type="project" value="TreeGrafter"/>
</dbReference>
<evidence type="ECO:0000313" key="3">
    <source>
        <dbReference type="EMBL" id="SHJ46056.1"/>
    </source>
</evidence>
<dbReference type="PANTHER" id="PTHR47396">
    <property type="entry name" value="TYPE I RESTRICTION ENZYME ECOKI R PROTEIN"/>
    <property type="match status" value="1"/>
</dbReference>
<keyword evidence="4" id="KW-1185">Reference proteome</keyword>
<dbReference type="PANTHER" id="PTHR47396:SF1">
    <property type="entry name" value="ATP-DEPENDENT HELICASE IRC3-RELATED"/>
    <property type="match status" value="1"/>
</dbReference>
<feature type="domain" description="Helicase ATP-binding" evidence="1">
    <location>
        <begin position="17"/>
        <end position="183"/>
    </location>
</feature>
<dbReference type="Pfam" id="PF04851">
    <property type="entry name" value="ResIII"/>
    <property type="match status" value="1"/>
</dbReference>
<keyword evidence="3" id="KW-0378">Hydrolase</keyword>
<dbReference type="SMART" id="SM00487">
    <property type="entry name" value="DEXDc"/>
    <property type="match status" value="1"/>
</dbReference>